<dbReference type="AlphaFoldDB" id="A0A0C5BR63"/>
<keyword evidence="1" id="KW-0479">Metal-binding</keyword>
<keyword evidence="1" id="KW-0862">Zinc</keyword>
<dbReference type="HOGENOM" id="CLU_2271131_0_0_2"/>
<dbReference type="Proteomes" id="UP000032027">
    <property type="component" value="Chromosome"/>
</dbReference>
<gene>
    <name evidence="3" type="ORF">NPIRD3C_1036</name>
</gene>
<dbReference type="PANTHER" id="PTHR28498">
    <property type="entry name" value="ZINC FINGER SWIM DOMAIN-CONTAINING PROTEIN 7"/>
    <property type="match status" value="1"/>
</dbReference>
<proteinExistence type="predicted"/>
<evidence type="ECO:0000256" key="1">
    <source>
        <dbReference type="PROSITE-ProRule" id="PRU00325"/>
    </source>
</evidence>
<dbReference type="STRING" id="1582439.NPIRD3C_1036"/>
<reference evidence="4" key="1">
    <citation type="submission" date="2015-02" db="EMBL/GenBank/DDBJ databases">
        <title>Characterization of two novel Thaumarchaeota isolated from the Northern Adriatic Sea.</title>
        <authorList>
            <person name="Bayer B."/>
            <person name="Vojvoda J."/>
            <person name="Offre P."/>
            <person name="Srivastava A."/>
            <person name="Elisabeth N."/>
            <person name="Garcia J.A.L."/>
            <person name="Schleper C."/>
            <person name="Herndl G.J."/>
        </authorList>
    </citation>
    <scope>NUCLEOTIDE SEQUENCE [LARGE SCALE GENOMIC DNA]</scope>
    <source>
        <strain evidence="4">D3C</strain>
    </source>
</reference>
<accession>A0A0C5BR63</accession>
<keyword evidence="4" id="KW-1185">Reference proteome</keyword>
<feature type="domain" description="SWIM-type" evidence="2">
    <location>
        <begin position="30"/>
        <end position="75"/>
    </location>
</feature>
<dbReference type="GO" id="GO:0000724">
    <property type="term" value="P:double-strand break repair via homologous recombination"/>
    <property type="evidence" value="ECO:0007669"/>
    <property type="project" value="TreeGrafter"/>
</dbReference>
<evidence type="ECO:0000259" key="2">
    <source>
        <dbReference type="PROSITE" id="PS50966"/>
    </source>
</evidence>
<dbReference type="PATRIC" id="fig|1582439.9.peg.1066"/>
<dbReference type="GeneID" id="41600191"/>
<dbReference type="EMBL" id="CP010868">
    <property type="protein sequence ID" value="AJM92248.1"/>
    <property type="molecule type" value="Genomic_DNA"/>
</dbReference>
<protein>
    <recommendedName>
        <fullName evidence="2">SWIM-type domain-containing protein</fullName>
    </recommendedName>
</protein>
<reference evidence="3 4" key="3">
    <citation type="journal article" date="2019" name="Int. J. Syst. Evol. Microbiol.">
        <title>Nitrosopumilus adriaticus sp. nov. and Nitrosopumilus piranensis sp. nov., two ammonia-oxidizing archaea from the Adriatic Sea and members of the class Nitrososphaeria.</title>
        <authorList>
            <person name="Bayer B."/>
            <person name="Vojvoda J."/>
            <person name="Reinthaler T."/>
            <person name="Reyes C."/>
            <person name="Pinto M."/>
            <person name="Herndl G.J."/>
        </authorList>
    </citation>
    <scope>NUCLEOTIDE SEQUENCE [LARGE SCALE GENOMIC DNA]</scope>
    <source>
        <strain evidence="3 4">D3C</strain>
    </source>
</reference>
<sequence length="100" mass="11541">MNKDPDRIESLVSEKRVKLHVFEPSQRRIWTVVGKGEEHWVDPDSLYCSCPGFYFGKLNGKEICYHLDSVKLAKSKNKVEEIIFSDDEFSDFLSGLLSDL</sequence>
<dbReference type="KEGG" id="nid:NPIRD3C_1036"/>
<name>A0A0C5BR63_9ARCH</name>
<evidence type="ECO:0000313" key="4">
    <source>
        <dbReference type="Proteomes" id="UP000032027"/>
    </source>
</evidence>
<evidence type="ECO:0000313" key="3">
    <source>
        <dbReference type="EMBL" id="AJM92248.1"/>
    </source>
</evidence>
<keyword evidence="1" id="KW-0863">Zinc-finger</keyword>
<dbReference type="PROSITE" id="PS50966">
    <property type="entry name" value="ZF_SWIM"/>
    <property type="match status" value="1"/>
</dbReference>
<organism evidence="3 4">
    <name type="scientific">Nitrosopumilus piranensis</name>
    <dbReference type="NCBI Taxonomy" id="1582439"/>
    <lineage>
        <taxon>Archaea</taxon>
        <taxon>Nitrososphaerota</taxon>
        <taxon>Nitrososphaeria</taxon>
        <taxon>Nitrosopumilales</taxon>
        <taxon>Nitrosopumilaceae</taxon>
        <taxon>Nitrosopumilus</taxon>
    </lineage>
</organism>
<reference evidence="3 4" key="2">
    <citation type="journal article" date="2016" name="ISME J.">
        <title>Physiological and genomic characterization of two novel marine thaumarchaeal strains indicates niche differentiation.</title>
        <authorList>
            <person name="Bayer B."/>
            <person name="Vojvoda J."/>
            <person name="Offre P."/>
            <person name="Alves R.J."/>
            <person name="Elisabeth N.H."/>
            <person name="Garcia J.A."/>
            <person name="Volland J.M."/>
            <person name="Srivastava A."/>
            <person name="Schleper C."/>
            <person name="Herndl G.J."/>
        </authorList>
    </citation>
    <scope>NUCLEOTIDE SEQUENCE [LARGE SCALE GENOMIC DNA]</scope>
    <source>
        <strain evidence="3 4">D3C</strain>
    </source>
</reference>
<dbReference type="InterPro" id="IPR007527">
    <property type="entry name" value="Znf_SWIM"/>
</dbReference>
<dbReference type="RefSeq" id="WP_148703128.1">
    <property type="nucleotide sequence ID" value="NZ_CP010868.1"/>
</dbReference>
<dbReference type="PANTHER" id="PTHR28498:SF1">
    <property type="entry name" value="ZINC FINGER SWIM DOMAIN-CONTAINING PROTEIN 7"/>
    <property type="match status" value="1"/>
</dbReference>
<dbReference type="GO" id="GO:0008270">
    <property type="term" value="F:zinc ion binding"/>
    <property type="evidence" value="ECO:0007669"/>
    <property type="project" value="UniProtKB-KW"/>
</dbReference>
<dbReference type="OrthoDB" id="12242at2157"/>